<organism evidence="1 2">
    <name type="scientific">Riemerella columbipharyngis</name>
    <dbReference type="NCBI Taxonomy" id="1071918"/>
    <lineage>
        <taxon>Bacteria</taxon>
        <taxon>Pseudomonadati</taxon>
        <taxon>Bacteroidota</taxon>
        <taxon>Flavobacteriia</taxon>
        <taxon>Flavobacteriales</taxon>
        <taxon>Weeksellaceae</taxon>
        <taxon>Riemerella</taxon>
    </lineage>
</organism>
<dbReference type="RefSeq" id="WP_092736415.1">
    <property type="nucleotide sequence ID" value="NZ_FNAS01000007.1"/>
</dbReference>
<proteinExistence type="predicted"/>
<reference evidence="1 2" key="1">
    <citation type="submission" date="2016-10" db="EMBL/GenBank/DDBJ databases">
        <authorList>
            <person name="de Groot N.N."/>
        </authorList>
    </citation>
    <scope>NUCLEOTIDE SEQUENCE [LARGE SCALE GENOMIC DNA]</scope>
    <source>
        <strain evidence="1 2">DSM 24015</strain>
    </source>
</reference>
<name>A0A1G7C0G1_9FLAO</name>
<keyword evidence="2" id="KW-1185">Reference proteome</keyword>
<evidence type="ECO:0000313" key="2">
    <source>
        <dbReference type="Proteomes" id="UP000198517"/>
    </source>
</evidence>
<sequence length="88" mass="8956">MGLIQERALGSLGASVFGAIAGDWAGKAGGQTFLGALSGGVGAESGGNFCEGAVAGSVVVGLNYAMYSIDDNDDEWMLTKDGRIIKRR</sequence>
<dbReference type="EMBL" id="FNAS01000007">
    <property type="protein sequence ID" value="SDE32844.1"/>
    <property type="molecule type" value="Genomic_DNA"/>
</dbReference>
<evidence type="ECO:0000313" key="1">
    <source>
        <dbReference type="EMBL" id="SDE32844.1"/>
    </source>
</evidence>
<protein>
    <submittedName>
        <fullName evidence="1">Uncharacterized protein</fullName>
    </submittedName>
</protein>
<dbReference type="Proteomes" id="UP000198517">
    <property type="component" value="Unassembled WGS sequence"/>
</dbReference>
<gene>
    <name evidence="1" type="ORF">SAMN05421544_10717</name>
</gene>
<dbReference type="AlphaFoldDB" id="A0A1G7C0G1"/>
<dbReference type="STRING" id="1071918.SAMN05421544_10717"/>
<accession>A0A1G7C0G1</accession>
<dbReference type="OrthoDB" id="6225685at2"/>